<dbReference type="Gene3D" id="3.10.110.10">
    <property type="entry name" value="Ubiquitin Conjugating Enzyme"/>
    <property type="match status" value="1"/>
</dbReference>
<dbReference type="SUPFAM" id="SSF54495">
    <property type="entry name" value="UBC-like"/>
    <property type="match status" value="1"/>
</dbReference>
<accession>A0A8H8DIL2</accession>
<sequence>MTSLCQTGTGRSSDRDTCTIHENRIYSLKLYCDGNYPDSPPTVQFLSRINLPCVNQQTGKVYPGFSYFLLWCRCSRFFRRSNRQNFLAWETGNAITRLRPS</sequence>
<gene>
    <name evidence="1" type="ORF">BJ554DRAFT_8271</name>
</gene>
<keyword evidence="2" id="KW-1185">Reference proteome</keyword>
<dbReference type="OrthoDB" id="6508832at2759"/>
<organism evidence="1 2">
    <name type="scientific">Olpidium bornovanus</name>
    <dbReference type="NCBI Taxonomy" id="278681"/>
    <lineage>
        <taxon>Eukaryota</taxon>
        <taxon>Fungi</taxon>
        <taxon>Fungi incertae sedis</taxon>
        <taxon>Olpidiomycota</taxon>
        <taxon>Olpidiomycotina</taxon>
        <taxon>Olpidiomycetes</taxon>
        <taxon>Olpidiales</taxon>
        <taxon>Olpidiaceae</taxon>
        <taxon>Olpidium</taxon>
    </lineage>
</organism>
<evidence type="ECO:0000313" key="2">
    <source>
        <dbReference type="Proteomes" id="UP000673691"/>
    </source>
</evidence>
<dbReference type="InterPro" id="IPR016135">
    <property type="entry name" value="UBQ-conjugating_enzyme/RWD"/>
</dbReference>
<comment type="caution">
    <text evidence="1">The sequence shown here is derived from an EMBL/GenBank/DDBJ whole genome shotgun (WGS) entry which is preliminary data.</text>
</comment>
<dbReference type="EMBL" id="JAEFCI010006320">
    <property type="protein sequence ID" value="KAG5459773.1"/>
    <property type="molecule type" value="Genomic_DNA"/>
</dbReference>
<name>A0A8H8DIL2_9FUNG</name>
<evidence type="ECO:0000313" key="1">
    <source>
        <dbReference type="EMBL" id="KAG5459773.1"/>
    </source>
</evidence>
<reference evidence="1 2" key="1">
    <citation type="journal article" name="Sci. Rep.">
        <title>Genome-scale phylogenetic analyses confirm Olpidium as the closest living zoosporic fungus to the non-flagellated, terrestrial fungi.</title>
        <authorList>
            <person name="Chang Y."/>
            <person name="Rochon D."/>
            <person name="Sekimoto S."/>
            <person name="Wang Y."/>
            <person name="Chovatia M."/>
            <person name="Sandor L."/>
            <person name="Salamov A."/>
            <person name="Grigoriev I.V."/>
            <person name="Stajich J.E."/>
            <person name="Spatafora J.W."/>
        </authorList>
    </citation>
    <scope>NUCLEOTIDE SEQUENCE [LARGE SCALE GENOMIC DNA]</scope>
    <source>
        <strain evidence="1">S191</strain>
    </source>
</reference>
<dbReference type="AlphaFoldDB" id="A0A8H8DIL2"/>
<dbReference type="Proteomes" id="UP000673691">
    <property type="component" value="Unassembled WGS sequence"/>
</dbReference>
<proteinExistence type="predicted"/>
<protein>
    <submittedName>
        <fullName evidence="1">Uncharacterized protein</fullName>
    </submittedName>
</protein>